<feature type="compositionally biased region" description="Basic residues" evidence="4">
    <location>
        <begin position="81"/>
        <end position="90"/>
    </location>
</feature>
<keyword evidence="3" id="KW-0808">Transferase</keyword>
<proteinExistence type="inferred from homology"/>
<dbReference type="Gene3D" id="3.90.550.10">
    <property type="entry name" value="Spore Coat Polysaccharide Biosynthesis Protein SpsA, Chain A"/>
    <property type="match status" value="1"/>
</dbReference>
<gene>
    <name evidence="5" type="ORF">CB5_LOCUS9839</name>
</gene>
<accession>A0A6V7P7I7</accession>
<comment type="similarity">
    <text evidence="2">Belongs to the glycosyltransferase 8 family.</text>
</comment>
<dbReference type="UniPathway" id="UPA00845"/>
<name>A0A6V7P7I7_ANACO</name>
<evidence type="ECO:0008006" key="6">
    <source>
        <dbReference type="Google" id="ProtNLM"/>
    </source>
</evidence>
<dbReference type="PANTHER" id="PTHR32116">
    <property type="entry name" value="GALACTURONOSYLTRANSFERASE 4-RELATED"/>
    <property type="match status" value="1"/>
</dbReference>
<feature type="compositionally biased region" description="Basic and acidic residues" evidence="4">
    <location>
        <begin position="99"/>
        <end position="112"/>
    </location>
</feature>
<evidence type="ECO:0000256" key="3">
    <source>
        <dbReference type="ARBA" id="ARBA00022676"/>
    </source>
</evidence>
<dbReference type="PANTHER" id="PTHR32116:SF7">
    <property type="entry name" value="GALACTURONOSYLTRANSFERASE 4-RELATED"/>
    <property type="match status" value="1"/>
</dbReference>
<protein>
    <recommendedName>
        <fullName evidence="6">Hexosyltransferase</fullName>
    </recommendedName>
</protein>
<dbReference type="SUPFAM" id="SSF53448">
    <property type="entry name" value="Nucleotide-diphospho-sugar transferases"/>
    <property type="match status" value="1"/>
</dbReference>
<dbReference type="GO" id="GO:0047262">
    <property type="term" value="F:polygalacturonate 4-alpha-galacturonosyltransferase activity"/>
    <property type="evidence" value="ECO:0007669"/>
    <property type="project" value="InterPro"/>
</dbReference>
<keyword evidence="3" id="KW-0328">Glycosyltransferase</keyword>
<dbReference type="InterPro" id="IPR002495">
    <property type="entry name" value="Glyco_trans_8"/>
</dbReference>
<feature type="region of interest" description="Disordered" evidence="4">
    <location>
        <begin position="1"/>
        <end position="34"/>
    </location>
</feature>
<sequence>MDRASKKKRGREEDAAGSRRTRRSAMRTWRRRGPIVGRRVSAAAGGVRVPVGGEGGAGGAGGAGIGRLGPAPRVLLVARGRPARHHRHPRGPPLSAEAGPDRHPDGDPRPSNDADADVECIWAAALREPLVPIVCTEERERWAKRMWLQRRRRRRRSDREEDGFGLSPSLRSRPIVLYTDRITKFSNSIPISDFGREIPNQVSFDSLQEPVRIVHSKSNADAISARSVIGFTALTANELPRGISEEHKSRVLSATYDEGKQLERDGLDEKVDATDQEKKRGLDKVGDQEYKSGALSVMDEGIQSEKEGIIEQVVRSANLAEGEKNMENNEGTQSENKGMIEQAASRESDKKPEMEEKNKEKKIEAPTFPWKQGNKDGKPSELVPSQVRTRKHRRRSTNNDRSGATTLPDVRVRQLKDQLVKAKVYLGLCRSNTNFVRELQARIRDVERALGDATKDSELHKNSREKLRAMEETLAKGKQIQENCSAVINKLQAILHSTEEQLNAHKKQAIYLTQLAAKTLPKGLHCLPLRLTTDFIFQMSARRTVVVNSTVLHATKNPENHVFHIVTDRLNYAAMKMWFLANPPGKATIQIRNVEEFTWLNSSYCPVLKQLGSKSMIDYYFKTHRAISDENLKFRNPKYLSILNHLRFYLPEIFPKLDKVLFLDDDVVVQRDLTALWSIDLKGKVNGAVETCGESFHRFDRYLNFSNPLIAENFNPRACGWAYGMNIFDLVEWRKQNITDVYHSWQKLNQDRLLWKLGTLPAGLVTFWNRTLPLDRSWHVLVLVITQTFAKRISKRRQ</sequence>
<dbReference type="EMBL" id="LR862145">
    <property type="protein sequence ID" value="CAD1826628.1"/>
    <property type="molecule type" value="Genomic_DNA"/>
</dbReference>
<feature type="region of interest" description="Disordered" evidence="4">
    <location>
        <begin position="81"/>
        <end position="114"/>
    </location>
</feature>
<feature type="compositionally biased region" description="Basic residues" evidence="4">
    <location>
        <begin position="19"/>
        <end position="33"/>
    </location>
</feature>
<dbReference type="GO" id="GO:0045489">
    <property type="term" value="P:pectin biosynthetic process"/>
    <property type="evidence" value="ECO:0007669"/>
    <property type="project" value="UniProtKB-UniPathway"/>
</dbReference>
<dbReference type="InterPro" id="IPR029044">
    <property type="entry name" value="Nucleotide-diphossugar_trans"/>
</dbReference>
<evidence type="ECO:0000256" key="2">
    <source>
        <dbReference type="ARBA" id="ARBA00006351"/>
    </source>
</evidence>
<evidence type="ECO:0000256" key="1">
    <source>
        <dbReference type="ARBA" id="ARBA00004877"/>
    </source>
</evidence>
<organism evidence="5">
    <name type="scientific">Ananas comosus var. bracteatus</name>
    <name type="common">red pineapple</name>
    <dbReference type="NCBI Taxonomy" id="296719"/>
    <lineage>
        <taxon>Eukaryota</taxon>
        <taxon>Viridiplantae</taxon>
        <taxon>Streptophyta</taxon>
        <taxon>Embryophyta</taxon>
        <taxon>Tracheophyta</taxon>
        <taxon>Spermatophyta</taxon>
        <taxon>Magnoliopsida</taxon>
        <taxon>Liliopsida</taxon>
        <taxon>Poales</taxon>
        <taxon>Bromeliaceae</taxon>
        <taxon>Bromelioideae</taxon>
        <taxon>Ananas</taxon>
    </lineage>
</organism>
<feature type="region of interest" description="Disordered" evidence="4">
    <location>
        <begin position="263"/>
        <end position="285"/>
    </location>
</feature>
<dbReference type="Pfam" id="PF01501">
    <property type="entry name" value="Glyco_transf_8"/>
    <property type="match status" value="1"/>
</dbReference>
<feature type="compositionally biased region" description="Basic and acidic residues" evidence="4">
    <location>
        <begin position="1"/>
        <end position="17"/>
    </location>
</feature>
<feature type="region of interest" description="Disordered" evidence="4">
    <location>
        <begin position="320"/>
        <end position="407"/>
    </location>
</feature>
<feature type="compositionally biased region" description="Basic and acidic residues" evidence="4">
    <location>
        <begin position="344"/>
        <end position="364"/>
    </location>
</feature>
<comment type="pathway">
    <text evidence="1">Glycan metabolism; pectin biosynthesis.</text>
</comment>
<reference evidence="5" key="1">
    <citation type="submission" date="2020-07" db="EMBL/GenBank/DDBJ databases">
        <authorList>
            <person name="Lin J."/>
        </authorList>
    </citation>
    <scope>NUCLEOTIDE SEQUENCE</scope>
</reference>
<evidence type="ECO:0000313" key="5">
    <source>
        <dbReference type="EMBL" id="CAD1826628.1"/>
    </source>
</evidence>
<evidence type="ECO:0000256" key="4">
    <source>
        <dbReference type="SAM" id="MobiDB-lite"/>
    </source>
</evidence>
<dbReference type="Pfam" id="PF25557">
    <property type="entry name" value="GAUT_1"/>
    <property type="match status" value="1"/>
</dbReference>
<dbReference type="InterPro" id="IPR029993">
    <property type="entry name" value="GAUT"/>
</dbReference>
<dbReference type="AlphaFoldDB" id="A0A6V7P7I7"/>